<dbReference type="Proteomes" id="UP000324222">
    <property type="component" value="Unassembled WGS sequence"/>
</dbReference>
<evidence type="ECO:0000256" key="1">
    <source>
        <dbReference type="ARBA" id="ARBA00004635"/>
    </source>
</evidence>
<dbReference type="Gene3D" id="3.90.1740.10">
    <property type="entry name" value="2',3'-cyclic nucleotide 3'-phosphodiesterase superfamily"/>
    <property type="match status" value="1"/>
</dbReference>
<dbReference type="OrthoDB" id="3231855at2759"/>
<evidence type="ECO:0000256" key="2">
    <source>
        <dbReference type="ARBA" id="ARBA00022481"/>
    </source>
</evidence>
<evidence type="ECO:0000256" key="5">
    <source>
        <dbReference type="ARBA" id="ARBA00022884"/>
    </source>
</evidence>
<dbReference type="InterPro" id="IPR009097">
    <property type="entry name" value="Cyclic_Pdiesterase"/>
</dbReference>
<dbReference type="GO" id="GO:0009214">
    <property type="term" value="P:cyclic nucleotide catabolic process"/>
    <property type="evidence" value="ECO:0007669"/>
    <property type="project" value="InterPro"/>
</dbReference>
<sequence length="239" mass="26367">MTAGPEGAENQTLVVITNLFNFFAQDLVAGRRRLLHATSKFTARGKTIGANEYINSPVVKQSLGKGFRLCIVGFVITTRTIGARLKLSNEQLELWSNDDNEDPPVTLMNSGVLKKHQFSHSDLDKSKEKLKFSKLNASVCLPTVVEKEIFYDEDRFCPTSGKGSRAHLTLACTPGIKPVTTGFDLILAVKCEQRMRGGENQKAETYTIDGGVLINYGEGIWVVYPNSELLVSSLFSTFL</sequence>
<dbReference type="AlphaFoldDB" id="A0A5B7DB40"/>
<dbReference type="GO" id="GO:0016020">
    <property type="term" value="C:membrane"/>
    <property type="evidence" value="ECO:0007669"/>
    <property type="project" value="UniProtKB-SubCell"/>
</dbReference>
<keyword evidence="6" id="KW-0472">Membrane</keyword>
<evidence type="ECO:0000313" key="10">
    <source>
        <dbReference type="EMBL" id="MPC18578.1"/>
    </source>
</evidence>
<dbReference type="InterPro" id="IPR008431">
    <property type="entry name" value="CNPase"/>
</dbReference>
<dbReference type="GO" id="GO:0003723">
    <property type="term" value="F:RNA binding"/>
    <property type="evidence" value="ECO:0007669"/>
    <property type="project" value="UniProtKB-KW"/>
</dbReference>
<keyword evidence="8" id="KW-0636">Prenylation</keyword>
<accession>A0A5B7DB40</accession>
<feature type="domain" description="Cyclic nucleotide phosphodiesterase catalytic" evidence="9">
    <location>
        <begin position="32"/>
        <end position="105"/>
    </location>
</feature>
<evidence type="ECO:0000256" key="8">
    <source>
        <dbReference type="ARBA" id="ARBA00023289"/>
    </source>
</evidence>
<keyword evidence="3" id="KW-0597">Phosphoprotein</keyword>
<evidence type="ECO:0000256" key="6">
    <source>
        <dbReference type="ARBA" id="ARBA00023136"/>
    </source>
</evidence>
<evidence type="ECO:0000313" key="11">
    <source>
        <dbReference type="Proteomes" id="UP000324222"/>
    </source>
</evidence>
<keyword evidence="2" id="KW-0488">Methylation</keyword>
<dbReference type="GO" id="GO:0004113">
    <property type="term" value="F:2',3'-cyclic-nucleotide 3'-phosphodiesterase activity"/>
    <property type="evidence" value="ECO:0007669"/>
    <property type="project" value="InterPro"/>
</dbReference>
<gene>
    <name evidence="10" type="primary">Cnp</name>
    <name evidence="10" type="ORF">E2C01_011466</name>
</gene>
<evidence type="ECO:0000259" key="9">
    <source>
        <dbReference type="Pfam" id="PF05881"/>
    </source>
</evidence>
<dbReference type="GO" id="GO:0005737">
    <property type="term" value="C:cytoplasm"/>
    <property type="evidence" value="ECO:0007669"/>
    <property type="project" value="TreeGrafter"/>
</dbReference>
<dbReference type="Pfam" id="PF05881">
    <property type="entry name" value="CNPase"/>
    <property type="match status" value="2"/>
</dbReference>
<dbReference type="PANTHER" id="PTHR10156">
    <property type="entry name" value="2',3'-CYCLIC-NUCLEOTIDE 3'-PHOSPHODIESTERASE"/>
    <property type="match status" value="1"/>
</dbReference>
<feature type="domain" description="Cyclic nucleotide phosphodiesterase catalytic" evidence="9">
    <location>
        <begin position="161"/>
        <end position="238"/>
    </location>
</feature>
<comment type="caution">
    <text evidence="10">The sequence shown here is derived from an EMBL/GenBank/DDBJ whole genome shotgun (WGS) entry which is preliminary data.</text>
</comment>
<dbReference type="InterPro" id="IPR047325">
    <property type="entry name" value="CNPase_cat"/>
</dbReference>
<keyword evidence="11" id="KW-1185">Reference proteome</keyword>
<organism evidence="10 11">
    <name type="scientific">Portunus trituberculatus</name>
    <name type="common">Swimming crab</name>
    <name type="synonym">Neptunus trituberculatus</name>
    <dbReference type="NCBI Taxonomy" id="210409"/>
    <lineage>
        <taxon>Eukaryota</taxon>
        <taxon>Metazoa</taxon>
        <taxon>Ecdysozoa</taxon>
        <taxon>Arthropoda</taxon>
        <taxon>Crustacea</taxon>
        <taxon>Multicrustacea</taxon>
        <taxon>Malacostraca</taxon>
        <taxon>Eumalacostraca</taxon>
        <taxon>Eucarida</taxon>
        <taxon>Decapoda</taxon>
        <taxon>Pleocyemata</taxon>
        <taxon>Brachyura</taxon>
        <taxon>Eubrachyura</taxon>
        <taxon>Portunoidea</taxon>
        <taxon>Portunidae</taxon>
        <taxon>Portuninae</taxon>
        <taxon>Portunus</taxon>
    </lineage>
</organism>
<evidence type="ECO:0000256" key="3">
    <source>
        <dbReference type="ARBA" id="ARBA00022553"/>
    </source>
</evidence>
<proteinExistence type="predicted"/>
<protein>
    <submittedName>
        <fullName evidence="10">2',3'-cyclic-nucleotide 3'-phosphodiesterase</fullName>
    </submittedName>
</protein>
<keyword evidence="5" id="KW-0694">RNA-binding</keyword>
<dbReference type="PANTHER" id="PTHR10156:SF0">
    <property type="entry name" value="2',3'-CYCLIC-NUCLEOTIDE 3'-PHOSPHODIESTERASE"/>
    <property type="match status" value="1"/>
</dbReference>
<name>A0A5B7DB40_PORTR</name>
<reference evidence="10 11" key="1">
    <citation type="submission" date="2019-05" db="EMBL/GenBank/DDBJ databases">
        <title>Another draft genome of Portunus trituberculatus and its Hox gene families provides insights of decapod evolution.</title>
        <authorList>
            <person name="Jeong J.-H."/>
            <person name="Song I."/>
            <person name="Kim S."/>
            <person name="Choi T."/>
            <person name="Kim D."/>
            <person name="Ryu S."/>
            <person name="Kim W."/>
        </authorList>
    </citation>
    <scope>NUCLEOTIDE SEQUENCE [LARGE SCALE GENOMIC DNA]</scope>
    <source>
        <tissue evidence="10">Muscle</tissue>
    </source>
</reference>
<evidence type="ECO:0000256" key="7">
    <source>
        <dbReference type="ARBA" id="ARBA00023288"/>
    </source>
</evidence>
<comment type="subcellular location">
    <subcellularLocation>
        <location evidence="1">Membrane</location>
        <topology evidence="1">Lipid-anchor</topology>
    </subcellularLocation>
</comment>
<evidence type="ECO:0000256" key="4">
    <source>
        <dbReference type="ARBA" id="ARBA00022801"/>
    </source>
</evidence>
<keyword evidence="7" id="KW-0449">Lipoprotein</keyword>
<dbReference type="EMBL" id="VSRR010000693">
    <property type="protein sequence ID" value="MPC18578.1"/>
    <property type="molecule type" value="Genomic_DNA"/>
</dbReference>
<dbReference type="SUPFAM" id="SSF55144">
    <property type="entry name" value="LigT-like"/>
    <property type="match status" value="1"/>
</dbReference>
<keyword evidence="4" id="KW-0378">Hydrolase</keyword>